<feature type="transmembrane region" description="Helical" evidence="6">
    <location>
        <begin position="198"/>
        <end position="218"/>
    </location>
</feature>
<evidence type="ECO:0000313" key="9">
    <source>
        <dbReference type="Proteomes" id="UP000186955"/>
    </source>
</evidence>
<dbReference type="FunFam" id="1.20.1720.10:FF:000012">
    <property type="entry name" value="MFS toxin efflux pump (AflT)"/>
    <property type="match status" value="1"/>
</dbReference>
<evidence type="ECO:0000256" key="1">
    <source>
        <dbReference type="ARBA" id="ARBA00004141"/>
    </source>
</evidence>
<dbReference type="SUPFAM" id="SSF103473">
    <property type="entry name" value="MFS general substrate transporter"/>
    <property type="match status" value="1"/>
</dbReference>
<dbReference type="Gene3D" id="1.20.1250.20">
    <property type="entry name" value="MFS general substrate transporter like domains"/>
    <property type="match status" value="1"/>
</dbReference>
<feature type="transmembrane region" description="Helical" evidence="6">
    <location>
        <begin position="402"/>
        <end position="424"/>
    </location>
</feature>
<dbReference type="STRING" id="1316194.A0A1Q5UD16"/>
<dbReference type="PROSITE" id="PS50850">
    <property type="entry name" value="MFS"/>
    <property type="match status" value="1"/>
</dbReference>
<evidence type="ECO:0000256" key="6">
    <source>
        <dbReference type="SAM" id="Phobius"/>
    </source>
</evidence>
<dbReference type="InterPro" id="IPR036259">
    <property type="entry name" value="MFS_trans_sf"/>
</dbReference>
<feature type="transmembrane region" description="Helical" evidence="6">
    <location>
        <begin position="375"/>
        <end position="396"/>
    </location>
</feature>
<feature type="domain" description="Major facilitator superfamily (MFS) profile" evidence="7">
    <location>
        <begin position="45"/>
        <end position="537"/>
    </location>
</feature>
<feature type="transmembrane region" description="Helical" evidence="6">
    <location>
        <begin position="109"/>
        <end position="129"/>
    </location>
</feature>
<organism evidence="8 9">
    <name type="scientific">Penicillium subrubescens</name>
    <dbReference type="NCBI Taxonomy" id="1316194"/>
    <lineage>
        <taxon>Eukaryota</taxon>
        <taxon>Fungi</taxon>
        <taxon>Dikarya</taxon>
        <taxon>Ascomycota</taxon>
        <taxon>Pezizomycotina</taxon>
        <taxon>Eurotiomycetes</taxon>
        <taxon>Eurotiomycetidae</taxon>
        <taxon>Eurotiales</taxon>
        <taxon>Aspergillaceae</taxon>
        <taxon>Penicillium</taxon>
    </lineage>
</organism>
<feature type="transmembrane region" description="Helical" evidence="6">
    <location>
        <begin position="271"/>
        <end position="288"/>
    </location>
</feature>
<feature type="transmembrane region" description="Helical" evidence="6">
    <location>
        <begin position="515"/>
        <end position="534"/>
    </location>
</feature>
<feature type="region of interest" description="Disordered" evidence="5">
    <location>
        <begin position="1"/>
        <end position="32"/>
    </location>
</feature>
<feature type="transmembrane region" description="Helical" evidence="6">
    <location>
        <begin position="308"/>
        <end position="329"/>
    </location>
</feature>
<dbReference type="GO" id="GO:0005886">
    <property type="term" value="C:plasma membrane"/>
    <property type="evidence" value="ECO:0007669"/>
    <property type="project" value="TreeGrafter"/>
</dbReference>
<evidence type="ECO:0000256" key="3">
    <source>
        <dbReference type="ARBA" id="ARBA00022989"/>
    </source>
</evidence>
<reference evidence="8 9" key="1">
    <citation type="submission" date="2016-10" db="EMBL/GenBank/DDBJ databases">
        <title>Genome sequence of the ascomycete fungus Penicillium subrubescens.</title>
        <authorList>
            <person name="De Vries R.P."/>
            <person name="Peng M."/>
            <person name="Dilokpimol A."/>
            <person name="Hilden K."/>
            <person name="Makela M.R."/>
            <person name="Grigoriev I."/>
            <person name="Riley R."/>
            <person name="Granchi Z."/>
        </authorList>
    </citation>
    <scope>NUCLEOTIDE SEQUENCE [LARGE SCALE GENOMIC DNA]</scope>
    <source>
        <strain evidence="8 9">CBS 132785</strain>
    </source>
</reference>
<feature type="transmembrane region" description="Helical" evidence="6">
    <location>
        <begin position="436"/>
        <end position="459"/>
    </location>
</feature>
<feature type="transmembrane region" description="Helical" evidence="6">
    <location>
        <begin position="40"/>
        <end position="58"/>
    </location>
</feature>
<evidence type="ECO:0000256" key="4">
    <source>
        <dbReference type="ARBA" id="ARBA00023136"/>
    </source>
</evidence>
<evidence type="ECO:0000256" key="5">
    <source>
        <dbReference type="SAM" id="MobiDB-lite"/>
    </source>
</evidence>
<keyword evidence="9" id="KW-1185">Reference proteome</keyword>
<dbReference type="InterPro" id="IPR011701">
    <property type="entry name" value="MFS"/>
</dbReference>
<comment type="subcellular location">
    <subcellularLocation>
        <location evidence="1">Membrane</location>
        <topology evidence="1">Multi-pass membrane protein</topology>
    </subcellularLocation>
</comment>
<dbReference type="EMBL" id="MNBE01000353">
    <property type="protein sequence ID" value="OKP10350.1"/>
    <property type="molecule type" value="Genomic_DNA"/>
</dbReference>
<dbReference type="AlphaFoldDB" id="A0A1Q5UD16"/>
<keyword evidence="2 6" id="KW-0812">Transmembrane</keyword>
<sequence length="562" mass="60090">MQSSEIGYGDERPEPQPFASQGSPTKGDDAADEPQYPTGAHLWLIILSLCLSVFLVALDQTIIAPALGTITTQFNSLTDVGWYGSAYLLTTTALQPLYGNIYSRFDVKYTFLAGVFLFELGSLVSAVAPTSNAMIVGRAVSGLGTAGIFSGSMVILSYTMPLRKRPVMFGVFGGLWGISSVVGPLLGGAFTDHVSWRWCFYINLPIGGVAMVVIFFFLRITRADNPAGESLVTRIKQLDLLGALVLIPAVTMLLLAVQWGGAKYPWGDSRIIGLLVGAAVTTLVFAGVEIWQQDQGLLPPRFFRQRDVLAAMMFALFVGAYFYPIVYYITIYFEAVQNDSAMTAGIKLLPFLISVVITSILSGVVISTSGWYNPVILVETALLTAGAGLVTTFGVHTPLRQWFGYQVVAGLGTGVLFQAAILVVQNVLPPALIPQATACVQFFQALGGTIFLAVAQTVFQNGIIDTVRRDAPGVNPHSIIDGGASDVRQILARMGRADAVDAVIGAYTVGLRDTFYLTAAAAGCTFLVTWVFSWKRIQKAVGTSEADEAAVKGDGLVPETKG</sequence>
<feature type="transmembrane region" description="Helical" evidence="6">
    <location>
        <begin position="167"/>
        <end position="186"/>
    </location>
</feature>
<gene>
    <name evidence="8" type="ORF">PENSUB_4197</name>
</gene>
<keyword evidence="3 6" id="KW-1133">Transmembrane helix</keyword>
<protein>
    <recommendedName>
        <fullName evidence="7">Major facilitator superfamily (MFS) profile domain-containing protein</fullName>
    </recommendedName>
</protein>
<evidence type="ECO:0000256" key="2">
    <source>
        <dbReference type="ARBA" id="ARBA00022692"/>
    </source>
</evidence>
<dbReference type="PANTHER" id="PTHR23501:SF198">
    <property type="entry name" value="AZOLE RESISTANCE PROTEIN 1-RELATED"/>
    <property type="match status" value="1"/>
</dbReference>
<dbReference type="FunFam" id="1.20.1250.20:FF:000196">
    <property type="entry name" value="MFS toxin efflux pump (AflT)"/>
    <property type="match status" value="1"/>
</dbReference>
<accession>A0A1Q5UD16</accession>
<proteinExistence type="predicted"/>
<name>A0A1Q5UD16_9EURO</name>
<comment type="caution">
    <text evidence="8">The sequence shown here is derived from an EMBL/GenBank/DDBJ whole genome shotgun (WGS) entry which is preliminary data.</text>
</comment>
<keyword evidence="4 6" id="KW-0472">Membrane</keyword>
<dbReference type="OrthoDB" id="10021397at2759"/>
<dbReference type="CDD" id="cd17502">
    <property type="entry name" value="MFS_Azr1_MDR_like"/>
    <property type="match status" value="1"/>
</dbReference>
<dbReference type="GO" id="GO:0022857">
    <property type="term" value="F:transmembrane transporter activity"/>
    <property type="evidence" value="ECO:0007669"/>
    <property type="project" value="InterPro"/>
</dbReference>
<dbReference type="PRINTS" id="PR01036">
    <property type="entry name" value="TCRTETB"/>
</dbReference>
<feature type="transmembrane region" description="Helical" evidence="6">
    <location>
        <begin position="135"/>
        <end position="155"/>
    </location>
</feature>
<dbReference type="PANTHER" id="PTHR23501">
    <property type="entry name" value="MAJOR FACILITATOR SUPERFAMILY"/>
    <property type="match status" value="1"/>
</dbReference>
<dbReference type="InterPro" id="IPR020846">
    <property type="entry name" value="MFS_dom"/>
</dbReference>
<evidence type="ECO:0000313" key="8">
    <source>
        <dbReference type="EMBL" id="OKP10350.1"/>
    </source>
</evidence>
<feature type="transmembrane region" description="Helical" evidence="6">
    <location>
        <begin position="349"/>
        <end position="368"/>
    </location>
</feature>
<feature type="transmembrane region" description="Helical" evidence="6">
    <location>
        <begin position="238"/>
        <end position="259"/>
    </location>
</feature>
<dbReference type="Pfam" id="PF07690">
    <property type="entry name" value="MFS_1"/>
    <property type="match status" value="1"/>
</dbReference>
<dbReference type="Proteomes" id="UP000186955">
    <property type="component" value="Unassembled WGS sequence"/>
</dbReference>
<evidence type="ECO:0000259" key="7">
    <source>
        <dbReference type="PROSITE" id="PS50850"/>
    </source>
</evidence>